<accession>A0A2I1GHR2</accession>
<evidence type="ECO:0000313" key="5">
    <source>
        <dbReference type="EMBL" id="PKY46131.1"/>
    </source>
</evidence>
<name>A0A2I1GHR2_9GLOM</name>
<dbReference type="VEuPathDB" id="FungiDB:RhiirA1_390891"/>
<feature type="transmembrane region" description="Helical" evidence="2">
    <location>
        <begin position="165"/>
        <end position="184"/>
    </location>
</feature>
<proteinExistence type="predicted"/>
<reference evidence="5 6" key="1">
    <citation type="submission" date="2015-10" db="EMBL/GenBank/DDBJ databases">
        <title>Genome analyses suggest a sexual origin of heterokaryosis in a supposedly ancient asexual fungus.</title>
        <authorList>
            <person name="Ropars J."/>
            <person name="Sedzielewska K."/>
            <person name="Noel J."/>
            <person name="Charron P."/>
            <person name="Farinelli L."/>
            <person name="Marton T."/>
            <person name="Kruger M."/>
            <person name="Pelin A."/>
            <person name="Brachmann A."/>
            <person name="Corradi N."/>
        </authorList>
    </citation>
    <scope>NUCLEOTIDE SEQUENCE [LARGE SCALE GENOMIC DNA]</scope>
    <source>
        <strain evidence="5 6">A4</strain>
    </source>
</reference>
<dbReference type="InterPro" id="IPR001452">
    <property type="entry name" value="SH3_domain"/>
</dbReference>
<sequence>MKKFIVLSLFLINVPSVLSDPTLCNSIVHSVSSVAFGNYLSFSSGILLTFFNNPSKNDTSLFAKLKRFLVQTAVSQLMAVLALMTFMTIKFFILNSIELPRFLNLCSLVMYGLCGATTLTQCIPSKFKSVRNTIRAGLFVPIYIDQMIFQIYMKLKFSPPGYMGVFQWISILSMLLALPLLCIIRKQDYANEKTIYAFVYPFVIQIYLHVGYLCFYLYCDEGYLSSALLLFSGFALGNVIHSAYYLVFPRRRYEVPDKGDYTYNPPTNNDYLYRAIALSDYDAQDENELSFYEGESLEVGYIESMWWPARNSRNEVAANHSERWLPYDISTGPRRCST</sequence>
<evidence type="ECO:0000256" key="1">
    <source>
        <dbReference type="ARBA" id="ARBA00022443"/>
    </source>
</evidence>
<keyword evidence="3" id="KW-0732">Signal</keyword>
<comment type="caution">
    <text evidence="5">The sequence shown here is derived from an EMBL/GenBank/DDBJ whole genome shotgun (WGS) entry which is preliminary data.</text>
</comment>
<feature type="chain" id="PRO_5014122493" description="SH3 domain-containing protein" evidence="3">
    <location>
        <begin position="20"/>
        <end position="338"/>
    </location>
</feature>
<feature type="transmembrane region" description="Helical" evidence="2">
    <location>
        <begin position="73"/>
        <end position="93"/>
    </location>
</feature>
<feature type="transmembrane region" description="Helical" evidence="2">
    <location>
        <begin position="224"/>
        <end position="248"/>
    </location>
</feature>
<organism evidence="5 6">
    <name type="scientific">Rhizophagus irregularis</name>
    <dbReference type="NCBI Taxonomy" id="588596"/>
    <lineage>
        <taxon>Eukaryota</taxon>
        <taxon>Fungi</taxon>
        <taxon>Fungi incertae sedis</taxon>
        <taxon>Mucoromycota</taxon>
        <taxon>Glomeromycotina</taxon>
        <taxon>Glomeromycetes</taxon>
        <taxon>Glomerales</taxon>
        <taxon>Glomeraceae</taxon>
        <taxon>Rhizophagus</taxon>
    </lineage>
</organism>
<dbReference type="EMBL" id="LLXI01000434">
    <property type="protein sequence ID" value="PKY46131.1"/>
    <property type="molecule type" value="Genomic_DNA"/>
</dbReference>
<dbReference type="VEuPathDB" id="FungiDB:RhiirFUN_012807"/>
<evidence type="ECO:0000256" key="3">
    <source>
        <dbReference type="SAM" id="SignalP"/>
    </source>
</evidence>
<gene>
    <name evidence="5" type="ORF">RhiirA4_460932</name>
</gene>
<feature type="transmembrane region" description="Helical" evidence="2">
    <location>
        <begin position="99"/>
        <end position="120"/>
    </location>
</feature>
<feature type="transmembrane region" description="Helical" evidence="2">
    <location>
        <begin position="196"/>
        <end position="218"/>
    </location>
</feature>
<feature type="domain" description="SH3" evidence="4">
    <location>
        <begin position="276"/>
        <end position="313"/>
    </location>
</feature>
<keyword evidence="2" id="KW-0812">Transmembrane</keyword>
<keyword evidence="2" id="KW-1133">Transmembrane helix</keyword>
<evidence type="ECO:0000256" key="2">
    <source>
        <dbReference type="SAM" id="Phobius"/>
    </source>
</evidence>
<dbReference type="VEuPathDB" id="FungiDB:FUN_011510"/>
<keyword evidence="2" id="KW-0472">Membrane</keyword>
<dbReference type="Pfam" id="PF00018">
    <property type="entry name" value="SH3_1"/>
    <property type="match status" value="1"/>
</dbReference>
<dbReference type="InterPro" id="IPR036028">
    <property type="entry name" value="SH3-like_dom_sf"/>
</dbReference>
<evidence type="ECO:0000259" key="4">
    <source>
        <dbReference type="Pfam" id="PF00018"/>
    </source>
</evidence>
<dbReference type="SUPFAM" id="SSF50044">
    <property type="entry name" value="SH3-domain"/>
    <property type="match status" value="1"/>
</dbReference>
<keyword evidence="1" id="KW-0728">SH3 domain</keyword>
<dbReference type="Proteomes" id="UP000234323">
    <property type="component" value="Unassembled WGS sequence"/>
</dbReference>
<protein>
    <recommendedName>
        <fullName evidence="4">SH3 domain-containing protein</fullName>
    </recommendedName>
</protein>
<dbReference type="AlphaFoldDB" id="A0A2I1GHR2"/>
<dbReference type="Gene3D" id="2.30.30.40">
    <property type="entry name" value="SH3 Domains"/>
    <property type="match status" value="1"/>
</dbReference>
<feature type="signal peptide" evidence="3">
    <location>
        <begin position="1"/>
        <end position="19"/>
    </location>
</feature>
<keyword evidence="6" id="KW-1185">Reference proteome</keyword>
<evidence type="ECO:0000313" key="6">
    <source>
        <dbReference type="Proteomes" id="UP000234323"/>
    </source>
</evidence>